<gene>
    <name evidence="3" type="ORF">F0919_05355</name>
</gene>
<organism evidence="3 4">
    <name type="scientific">Taibaiella lutea</name>
    <dbReference type="NCBI Taxonomy" id="2608001"/>
    <lineage>
        <taxon>Bacteria</taxon>
        <taxon>Pseudomonadati</taxon>
        <taxon>Bacteroidota</taxon>
        <taxon>Chitinophagia</taxon>
        <taxon>Chitinophagales</taxon>
        <taxon>Chitinophagaceae</taxon>
        <taxon>Taibaiella</taxon>
    </lineage>
</organism>
<evidence type="ECO:0000259" key="2">
    <source>
        <dbReference type="Pfam" id="PF08327"/>
    </source>
</evidence>
<reference evidence="3 4" key="1">
    <citation type="submission" date="2019-09" db="EMBL/GenBank/DDBJ databases">
        <title>Genome sequence and assembly of Taibaiella sp.</title>
        <authorList>
            <person name="Chhetri G."/>
        </authorList>
    </citation>
    <scope>NUCLEOTIDE SEQUENCE [LARGE SCALE GENOMIC DNA]</scope>
    <source>
        <strain evidence="3 4">KVB11</strain>
    </source>
</reference>
<dbReference type="SUPFAM" id="SSF55961">
    <property type="entry name" value="Bet v1-like"/>
    <property type="match status" value="1"/>
</dbReference>
<evidence type="ECO:0000256" key="1">
    <source>
        <dbReference type="ARBA" id="ARBA00006817"/>
    </source>
</evidence>
<evidence type="ECO:0000313" key="4">
    <source>
        <dbReference type="Proteomes" id="UP000323632"/>
    </source>
</evidence>
<protein>
    <submittedName>
        <fullName evidence="3">SRPBCC domain-containing protein</fullName>
    </submittedName>
</protein>
<sequence>MGNLHFEIAIQAPVEKVYNTMLADESYRKWTNPFFPGSYYKGSWDKGAKILFLAPGEQGEGGMVSRIKENIPEQFVSIEHLGMLKDGKEITSGPEVDSWAGALENYTFESVDGGTLLKIDMHGGEDPNMTQYFNDTWPKALEILKKLCE</sequence>
<comment type="caution">
    <text evidence="3">The sequence shown here is derived from an EMBL/GenBank/DDBJ whole genome shotgun (WGS) entry which is preliminary data.</text>
</comment>
<dbReference type="EMBL" id="VWSH01000001">
    <property type="protein sequence ID" value="KAA5537102.1"/>
    <property type="molecule type" value="Genomic_DNA"/>
</dbReference>
<dbReference type="CDD" id="cd07814">
    <property type="entry name" value="SRPBCC_CalC_Aha1-like"/>
    <property type="match status" value="1"/>
</dbReference>
<name>A0A5M6CT19_9BACT</name>
<dbReference type="Gene3D" id="3.30.530.20">
    <property type="match status" value="1"/>
</dbReference>
<proteinExistence type="inferred from homology"/>
<feature type="domain" description="Activator of Hsp90 ATPase homologue 1/2-like C-terminal" evidence="2">
    <location>
        <begin position="12"/>
        <end position="148"/>
    </location>
</feature>
<dbReference type="InterPro" id="IPR013538">
    <property type="entry name" value="ASHA1/2-like_C"/>
</dbReference>
<evidence type="ECO:0000313" key="3">
    <source>
        <dbReference type="EMBL" id="KAA5537102.1"/>
    </source>
</evidence>
<dbReference type="InterPro" id="IPR023393">
    <property type="entry name" value="START-like_dom_sf"/>
</dbReference>
<dbReference type="AlphaFoldDB" id="A0A5M6CT19"/>
<dbReference type="RefSeq" id="WP_150031678.1">
    <property type="nucleotide sequence ID" value="NZ_VWSH01000001.1"/>
</dbReference>
<dbReference type="Proteomes" id="UP000323632">
    <property type="component" value="Unassembled WGS sequence"/>
</dbReference>
<comment type="similarity">
    <text evidence="1">Belongs to the AHA1 family.</text>
</comment>
<keyword evidence="4" id="KW-1185">Reference proteome</keyword>
<accession>A0A5M6CT19</accession>
<dbReference type="Pfam" id="PF08327">
    <property type="entry name" value="AHSA1"/>
    <property type="match status" value="1"/>
</dbReference>